<evidence type="ECO:0000313" key="2">
    <source>
        <dbReference type="Proteomes" id="UP000271889"/>
    </source>
</evidence>
<gene>
    <name evidence="1" type="ORF">CGOC_LOCUS9017</name>
</gene>
<accession>A0A3P7MFX6</accession>
<reference evidence="1 2" key="1">
    <citation type="submission" date="2018-11" db="EMBL/GenBank/DDBJ databases">
        <authorList>
            <consortium name="Pathogen Informatics"/>
        </authorList>
    </citation>
    <scope>NUCLEOTIDE SEQUENCE [LARGE SCALE GENOMIC DNA]</scope>
</reference>
<proteinExistence type="predicted"/>
<dbReference type="Proteomes" id="UP000271889">
    <property type="component" value="Unassembled WGS sequence"/>
</dbReference>
<evidence type="ECO:0000313" key="1">
    <source>
        <dbReference type="EMBL" id="VDN21358.1"/>
    </source>
</evidence>
<sequence length="162" mass="18357">MPGNGRKRMEVNDISHEYLSEGEEAILVEDGIHIEGIDEVVYVNDIGGIIVPEVYQQWPEGAVALEEISDEGQLELQAYDEPDDAYENQQYEYSQNEAVSAESISMEPHISLEDAVPVQYEDEDLDYAEDELVPGGSSQIDEYEMEADRMANRGRRCVFEFI</sequence>
<name>A0A3P7MFX6_CYLGO</name>
<protein>
    <submittedName>
        <fullName evidence="1">Uncharacterized protein</fullName>
    </submittedName>
</protein>
<keyword evidence="2" id="KW-1185">Reference proteome</keyword>
<dbReference type="EMBL" id="UYRV01105582">
    <property type="protein sequence ID" value="VDN21358.1"/>
    <property type="molecule type" value="Genomic_DNA"/>
</dbReference>
<organism evidence="1 2">
    <name type="scientific">Cylicostephanus goldi</name>
    <name type="common">Nematode worm</name>
    <dbReference type="NCBI Taxonomy" id="71465"/>
    <lineage>
        <taxon>Eukaryota</taxon>
        <taxon>Metazoa</taxon>
        <taxon>Ecdysozoa</taxon>
        <taxon>Nematoda</taxon>
        <taxon>Chromadorea</taxon>
        <taxon>Rhabditida</taxon>
        <taxon>Rhabditina</taxon>
        <taxon>Rhabditomorpha</taxon>
        <taxon>Strongyloidea</taxon>
        <taxon>Strongylidae</taxon>
        <taxon>Cylicostephanus</taxon>
    </lineage>
</organism>
<dbReference type="AlphaFoldDB" id="A0A3P7MFX6"/>